<dbReference type="AlphaFoldDB" id="A0A2R5ER21"/>
<protein>
    <submittedName>
        <fullName evidence="2">Thiol reductase thioredoxin</fullName>
    </submittedName>
</protein>
<dbReference type="SUPFAM" id="SSF52833">
    <property type="entry name" value="Thioredoxin-like"/>
    <property type="match status" value="1"/>
</dbReference>
<dbReference type="InterPro" id="IPR013766">
    <property type="entry name" value="Thioredoxin_domain"/>
</dbReference>
<dbReference type="InterPro" id="IPR036249">
    <property type="entry name" value="Thioredoxin-like_sf"/>
</dbReference>
<evidence type="ECO:0000313" key="2">
    <source>
        <dbReference type="EMBL" id="GBG09130.1"/>
    </source>
</evidence>
<dbReference type="EMBL" id="BDQX01000196">
    <property type="protein sequence ID" value="GBG09130.1"/>
    <property type="molecule type" value="Genomic_DNA"/>
</dbReference>
<evidence type="ECO:0000259" key="1">
    <source>
        <dbReference type="Pfam" id="PF00085"/>
    </source>
</evidence>
<comment type="caution">
    <text evidence="2">The sequence shown here is derived from an EMBL/GenBank/DDBJ whole genome shotgun (WGS) entry which is preliminary data.</text>
</comment>
<dbReference type="RefSeq" id="WP_108993930.1">
    <property type="nucleotide sequence ID" value="NZ_BDQX01000196.1"/>
</dbReference>
<evidence type="ECO:0000313" key="3">
    <source>
        <dbReference type="Proteomes" id="UP000245202"/>
    </source>
</evidence>
<reference evidence="2 3" key="1">
    <citation type="submission" date="2017-08" db="EMBL/GenBank/DDBJ databases">
        <title>Substantial Increase in Enzyme Production by Combined Drug-Resistance Mutations in Paenibacillus agaridevorans.</title>
        <authorList>
            <person name="Tanaka Y."/>
            <person name="Funane K."/>
            <person name="Hosaka T."/>
            <person name="Shiwa Y."/>
            <person name="Fujita N."/>
            <person name="Miyazaki T."/>
            <person name="Yoshikawa H."/>
            <person name="Murakami K."/>
            <person name="Kasahara K."/>
            <person name="Inaoka T."/>
            <person name="Hiraga Y."/>
            <person name="Ochi K."/>
        </authorList>
    </citation>
    <scope>NUCLEOTIDE SEQUENCE [LARGE SCALE GENOMIC DNA]</scope>
    <source>
        <strain evidence="2 3">T-3040</strain>
    </source>
</reference>
<name>A0A2R5ER21_9BACL</name>
<dbReference type="Gene3D" id="3.40.30.10">
    <property type="entry name" value="Glutaredoxin"/>
    <property type="match status" value="1"/>
</dbReference>
<organism evidence="2 3">
    <name type="scientific">Paenibacillus agaridevorans</name>
    <dbReference type="NCBI Taxonomy" id="171404"/>
    <lineage>
        <taxon>Bacteria</taxon>
        <taxon>Bacillati</taxon>
        <taxon>Bacillota</taxon>
        <taxon>Bacilli</taxon>
        <taxon>Bacillales</taxon>
        <taxon>Paenibacillaceae</taxon>
        <taxon>Paenibacillus</taxon>
    </lineage>
</organism>
<dbReference type="CDD" id="cd02947">
    <property type="entry name" value="TRX_family"/>
    <property type="match status" value="1"/>
</dbReference>
<dbReference type="Proteomes" id="UP000245202">
    <property type="component" value="Unassembled WGS sequence"/>
</dbReference>
<sequence length="104" mass="11832">MPLQEVDEHQLKQLAAAQVGRTAVLFTTPLCGTCKVAERMLEIVEAAGSDYPLYKTNINFTPRLRNDWQIESVPCLVLLKNGNIISKEYAMRSVDYLYKKLREA</sequence>
<accession>A0A2R5ER21</accession>
<gene>
    <name evidence="2" type="ORF">PAT3040_03762</name>
</gene>
<proteinExistence type="predicted"/>
<dbReference type="Pfam" id="PF00085">
    <property type="entry name" value="Thioredoxin"/>
    <property type="match status" value="1"/>
</dbReference>
<feature type="domain" description="Thioredoxin" evidence="1">
    <location>
        <begin position="17"/>
        <end position="101"/>
    </location>
</feature>
<keyword evidence="3" id="KW-1185">Reference proteome</keyword>